<dbReference type="EMBL" id="JAPFFF010000008">
    <property type="protein sequence ID" value="KAK8884987.1"/>
    <property type="molecule type" value="Genomic_DNA"/>
</dbReference>
<reference evidence="1 2" key="1">
    <citation type="submission" date="2024-04" db="EMBL/GenBank/DDBJ databases">
        <title>Tritrichomonas musculus Genome.</title>
        <authorList>
            <person name="Alves-Ferreira E."/>
            <person name="Grigg M."/>
            <person name="Lorenzi H."/>
            <person name="Galac M."/>
        </authorList>
    </citation>
    <scope>NUCLEOTIDE SEQUENCE [LARGE SCALE GENOMIC DNA]</scope>
    <source>
        <strain evidence="1 2">EAF2021</strain>
    </source>
</reference>
<protein>
    <submittedName>
        <fullName evidence="1">Uncharacterized protein</fullName>
    </submittedName>
</protein>
<dbReference type="Proteomes" id="UP001470230">
    <property type="component" value="Unassembled WGS sequence"/>
</dbReference>
<evidence type="ECO:0000313" key="2">
    <source>
        <dbReference type="Proteomes" id="UP001470230"/>
    </source>
</evidence>
<keyword evidence="2" id="KW-1185">Reference proteome</keyword>
<name>A0ABR2K3B2_9EUKA</name>
<proteinExistence type="predicted"/>
<evidence type="ECO:0000313" key="1">
    <source>
        <dbReference type="EMBL" id="KAK8884987.1"/>
    </source>
</evidence>
<comment type="caution">
    <text evidence="1">The sequence shown here is derived from an EMBL/GenBank/DDBJ whole genome shotgun (WGS) entry which is preliminary data.</text>
</comment>
<gene>
    <name evidence="1" type="ORF">M9Y10_044115</name>
</gene>
<sequence>MLDTLYSDLEQTTESDSLYEPHSESSDKNIVVKEVWNMRPGEKVKKWERINNHMMDFIKTLTPRQRENERTIEQLRRHMEKFFDLRLTNHYIGRLYNFRKYFYHKRFNCGETSIILYFYKNQLE</sequence>
<accession>A0ABR2K3B2</accession>
<organism evidence="1 2">
    <name type="scientific">Tritrichomonas musculus</name>
    <dbReference type="NCBI Taxonomy" id="1915356"/>
    <lineage>
        <taxon>Eukaryota</taxon>
        <taxon>Metamonada</taxon>
        <taxon>Parabasalia</taxon>
        <taxon>Tritrichomonadida</taxon>
        <taxon>Tritrichomonadidae</taxon>
        <taxon>Tritrichomonas</taxon>
    </lineage>
</organism>